<feature type="domain" description="CYTH" evidence="1">
    <location>
        <begin position="11"/>
        <end position="183"/>
    </location>
</feature>
<dbReference type="NCBIfam" id="TIGR00318">
    <property type="entry name" value="cyaB"/>
    <property type="match status" value="1"/>
</dbReference>
<dbReference type="PROSITE" id="PS51707">
    <property type="entry name" value="CYTH"/>
    <property type="match status" value="1"/>
</dbReference>
<dbReference type="InterPro" id="IPR008173">
    <property type="entry name" value="Adenylyl_cyclase_CyaB"/>
</dbReference>
<evidence type="ECO:0000313" key="2">
    <source>
        <dbReference type="EMBL" id="HGM59115.1"/>
    </source>
</evidence>
<dbReference type="CDD" id="cd07890">
    <property type="entry name" value="CYTH-like_AC_IV-like"/>
    <property type="match status" value="1"/>
</dbReference>
<protein>
    <submittedName>
        <fullName evidence="2">Class IV adenylate cyclase</fullName>
    </submittedName>
</protein>
<dbReference type="InterPro" id="IPR023577">
    <property type="entry name" value="CYTH_domain"/>
</dbReference>
<dbReference type="Gene3D" id="2.40.320.10">
    <property type="entry name" value="Hypothetical Protein Pfu-838710-001"/>
    <property type="match status" value="1"/>
</dbReference>
<dbReference type="PANTHER" id="PTHR21028">
    <property type="entry name" value="SI:CH211-156B7.4"/>
    <property type="match status" value="1"/>
</dbReference>
<gene>
    <name evidence="2" type="primary">cyaB</name>
    <name evidence="3" type="ORF">ENU09_01150</name>
    <name evidence="2" type="ORF">ENU14_06010</name>
</gene>
<comment type="caution">
    <text evidence="2">The sequence shown here is derived from an EMBL/GenBank/DDBJ whole genome shotgun (WGS) entry which is preliminary data.</text>
</comment>
<name>A0A7C4D7T3_STAMA</name>
<dbReference type="Pfam" id="PF01928">
    <property type="entry name" value="CYTH"/>
    <property type="match status" value="1"/>
</dbReference>
<dbReference type="InterPro" id="IPR033469">
    <property type="entry name" value="CYTH-like_dom_sf"/>
</dbReference>
<reference evidence="2" key="1">
    <citation type="journal article" date="2020" name="mSystems">
        <title>Genome- and Community-Level Interaction Insights into Carbon Utilization and Element Cycling Functions of Hydrothermarchaeota in Hydrothermal Sediment.</title>
        <authorList>
            <person name="Zhou Z."/>
            <person name="Liu Y."/>
            <person name="Xu W."/>
            <person name="Pan J."/>
            <person name="Luo Z.H."/>
            <person name="Li M."/>
        </authorList>
    </citation>
    <scope>NUCLEOTIDE SEQUENCE [LARGE SCALE GENOMIC DNA]</scope>
    <source>
        <strain evidence="3">SpSt-638</strain>
        <strain evidence="2">SpSt-642</strain>
    </source>
</reference>
<dbReference type="EMBL" id="DTBE01000034">
    <property type="protein sequence ID" value="HGQ59321.1"/>
    <property type="molecule type" value="Genomic_DNA"/>
</dbReference>
<evidence type="ECO:0000313" key="3">
    <source>
        <dbReference type="EMBL" id="HGQ59321.1"/>
    </source>
</evidence>
<sequence length="192" mass="23060">MRKLCSGVFMYLEREAKFRLKLEPGFYIDYLMRSGFKLIDRIVELDTYFQHPCRDMASSDEALRLRSRRSLVKNTVSFLLCYKGPRRINGLFKEREEFEVEIKDMDIALNILNKLGFREVVSFLKYREVYVHERTKILIDHLIGVGWFMEIETDEPDFLEKFYRELRDHLEIVRETYLEICLSSGMCVNRVD</sequence>
<dbReference type="AlphaFoldDB" id="A0A7C4D7T3"/>
<evidence type="ECO:0000259" key="1">
    <source>
        <dbReference type="PROSITE" id="PS51707"/>
    </source>
</evidence>
<accession>A0A7C4D7T3</accession>
<dbReference type="SMART" id="SM01118">
    <property type="entry name" value="CYTH"/>
    <property type="match status" value="1"/>
</dbReference>
<dbReference type="EMBL" id="DTBJ01000051">
    <property type="protein sequence ID" value="HGM59115.1"/>
    <property type="molecule type" value="Genomic_DNA"/>
</dbReference>
<proteinExistence type="predicted"/>
<organism evidence="2">
    <name type="scientific">Staphylothermus marinus</name>
    <dbReference type="NCBI Taxonomy" id="2280"/>
    <lineage>
        <taxon>Archaea</taxon>
        <taxon>Thermoproteota</taxon>
        <taxon>Thermoprotei</taxon>
        <taxon>Desulfurococcales</taxon>
        <taxon>Desulfurococcaceae</taxon>
        <taxon>Staphylothermus</taxon>
    </lineage>
</organism>
<dbReference type="PANTHER" id="PTHR21028:SF2">
    <property type="entry name" value="CYTH DOMAIN-CONTAINING PROTEIN"/>
    <property type="match status" value="1"/>
</dbReference>
<dbReference type="SUPFAM" id="SSF55154">
    <property type="entry name" value="CYTH-like phosphatases"/>
    <property type="match status" value="1"/>
</dbReference>